<keyword evidence="3" id="KW-1185">Reference proteome</keyword>
<dbReference type="Pfam" id="PF00773">
    <property type="entry name" value="RNB"/>
    <property type="match status" value="1"/>
</dbReference>
<comment type="caution">
    <text evidence="2">The sequence shown here is derived from an EMBL/GenBank/DDBJ whole genome shotgun (WGS) entry which is preliminary data.</text>
</comment>
<sequence length="776" mass="87969">MTISGCSFVRSAFCFNHVRRYIRRGGNYSPKLIYGRNSFMPTCCVRFFSVPTQIDSVIQELDLTLSEKKVRAGSRLGFLNNKEPIQNQLEKQTLEKGLLLEFRKDAERLLLAVAQKPDGKKNWMVCDQNGVVCSIKPQQVTYIVPGIFDFDHTLIADFYLKTQQLLDPDILECAWEEILKSKKAVTAADLAKILYGSDESFRSYCAHLLLSKDEIYFTVAEGKGSYCLYEARPLVQVEQIRMRKRVKEAYEKELDKFVKLLMFAKASDHCSKPHKSSWLLEDKIHGRIKALENYAIDYCKNAEEKKLAGKILRAMGLSRTSTAAVNLLIDVGYFPVHVNLDLLKLNLHTVFSDEILLASEDLLSNSYDLDELNRKDLSFMKVYAIDVDEADELDDALSAMRLHDGRIKVWIHIADPACFIQPETIFDREARRRGTSIFLPTVTYPMFPDKLAMEKMSLQQGELCNAVSVSVTLEPDGSISDYAIENSVIRPTYMLTYENAADLLLLNLEEESELNILSEAASLRLQWRLQQGALDTTTIAPRIKVSNPNDPEPGINLYVENQTSPAMRLVTEMMLLCGEVVATFGLCNSIPLPYRGQPQSNIPASMFAHLPEGPVRSAASVKILRAAEIDFRKPIRHGVLGLPGYVQFSSPIRRYPDLLAHYQVKAFLRGESLPFSSSQLEGITSFINVHTRTVRKLSNINTRYWLLEFLRRQPKGKKFRAVIIRFIKDRVVELFLVEVGIQDSASVSLGKQVGDEIQVEIEEAHPRDDVLTLKEV</sequence>
<accession>A0A0K9PER9</accession>
<dbReference type="AlphaFoldDB" id="A0A0K9PER9"/>
<evidence type="ECO:0000313" key="3">
    <source>
        <dbReference type="Proteomes" id="UP000036987"/>
    </source>
</evidence>
<reference evidence="3" key="1">
    <citation type="journal article" date="2016" name="Nature">
        <title>The genome of the seagrass Zostera marina reveals angiosperm adaptation to the sea.</title>
        <authorList>
            <person name="Olsen J.L."/>
            <person name="Rouze P."/>
            <person name="Verhelst B."/>
            <person name="Lin Y.-C."/>
            <person name="Bayer T."/>
            <person name="Collen J."/>
            <person name="Dattolo E."/>
            <person name="De Paoli E."/>
            <person name="Dittami S."/>
            <person name="Maumus F."/>
            <person name="Michel G."/>
            <person name="Kersting A."/>
            <person name="Lauritano C."/>
            <person name="Lohaus R."/>
            <person name="Toepel M."/>
            <person name="Tonon T."/>
            <person name="Vanneste K."/>
            <person name="Amirebrahimi M."/>
            <person name="Brakel J."/>
            <person name="Bostroem C."/>
            <person name="Chovatia M."/>
            <person name="Grimwood J."/>
            <person name="Jenkins J.W."/>
            <person name="Jueterbock A."/>
            <person name="Mraz A."/>
            <person name="Stam W.T."/>
            <person name="Tice H."/>
            <person name="Bornberg-Bauer E."/>
            <person name="Green P.J."/>
            <person name="Pearson G.A."/>
            <person name="Procaccini G."/>
            <person name="Duarte C.M."/>
            <person name="Schmutz J."/>
            <person name="Reusch T.B.H."/>
            <person name="Van de Peer Y."/>
        </authorList>
    </citation>
    <scope>NUCLEOTIDE SEQUENCE [LARGE SCALE GENOMIC DNA]</scope>
    <source>
        <strain evidence="3">cv. Finnish</strain>
    </source>
</reference>
<dbReference type="STRING" id="29655.A0A0K9PER9"/>
<evidence type="ECO:0000313" key="2">
    <source>
        <dbReference type="EMBL" id="KMZ66732.1"/>
    </source>
</evidence>
<dbReference type="OMA" id="YLPTGMI"/>
<proteinExistence type="predicted"/>
<dbReference type="EMBL" id="LFYR01000958">
    <property type="protein sequence ID" value="KMZ66732.1"/>
    <property type="molecule type" value="Genomic_DNA"/>
</dbReference>
<dbReference type="GO" id="GO:0006402">
    <property type="term" value="P:mRNA catabolic process"/>
    <property type="evidence" value="ECO:0000318"/>
    <property type="project" value="GO_Central"/>
</dbReference>
<dbReference type="InterPro" id="IPR001900">
    <property type="entry name" value="RNase_II/R"/>
</dbReference>
<dbReference type="Pfam" id="PF23161">
    <property type="entry name" value="HTH_RNase_II"/>
    <property type="match status" value="1"/>
</dbReference>
<feature type="domain" description="RNB" evidence="1">
    <location>
        <begin position="374"/>
        <end position="670"/>
    </location>
</feature>
<dbReference type="SMART" id="SM00955">
    <property type="entry name" value="RNB"/>
    <property type="match status" value="1"/>
</dbReference>
<dbReference type="Proteomes" id="UP000036987">
    <property type="component" value="Unassembled WGS sequence"/>
</dbReference>
<organism evidence="2 3">
    <name type="scientific">Zostera marina</name>
    <name type="common">Eelgrass</name>
    <dbReference type="NCBI Taxonomy" id="29655"/>
    <lineage>
        <taxon>Eukaryota</taxon>
        <taxon>Viridiplantae</taxon>
        <taxon>Streptophyta</taxon>
        <taxon>Embryophyta</taxon>
        <taxon>Tracheophyta</taxon>
        <taxon>Spermatophyta</taxon>
        <taxon>Magnoliopsida</taxon>
        <taxon>Liliopsida</taxon>
        <taxon>Zosteraceae</taxon>
        <taxon>Zostera</taxon>
    </lineage>
</organism>
<dbReference type="GO" id="GO:0000175">
    <property type="term" value="F:3'-5'-RNA exonuclease activity"/>
    <property type="evidence" value="ECO:0000318"/>
    <property type="project" value="GO_Central"/>
</dbReference>
<dbReference type="OrthoDB" id="2285229at2759"/>
<dbReference type="InterPro" id="IPR050180">
    <property type="entry name" value="RNR_Ribonuclease"/>
</dbReference>
<dbReference type="InterPro" id="IPR012340">
    <property type="entry name" value="NA-bd_OB-fold"/>
</dbReference>
<gene>
    <name evidence="2" type="ORF">ZOSMA_28G00920</name>
</gene>
<dbReference type="InterPro" id="IPR056404">
    <property type="entry name" value="HTH_RNase_II"/>
</dbReference>
<dbReference type="Pfam" id="PF23163">
    <property type="entry name" value="CSD_RNase_II"/>
    <property type="match status" value="1"/>
</dbReference>
<dbReference type="PANTHER" id="PTHR23355">
    <property type="entry name" value="RIBONUCLEASE"/>
    <property type="match status" value="1"/>
</dbReference>
<dbReference type="InterPro" id="IPR056403">
    <property type="entry name" value="RNase_II_barrel"/>
</dbReference>
<evidence type="ECO:0000259" key="1">
    <source>
        <dbReference type="SMART" id="SM00955"/>
    </source>
</evidence>
<name>A0A0K9PER9_ZOSMR</name>
<dbReference type="InterPro" id="IPR057324">
    <property type="entry name" value="WH_RNase_II"/>
</dbReference>
<dbReference type="PANTHER" id="PTHR23355:SF42">
    <property type="entry name" value="RIBONUCLEASE II, CHLOROPLASTIC_MITOCHONDRIAL"/>
    <property type="match status" value="1"/>
</dbReference>
<protein>
    <submittedName>
        <fullName evidence="2">Ribonuclease II, chloroplastic/mitochondrial</fullName>
    </submittedName>
</protein>
<dbReference type="GO" id="GO:0000932">
    <property type="term" value="C:P-body"/>
    <property type="evidence" value="ECO:0000318"/>
    <property type="project" value="GO_Central"/>
</dbReference>
<dbReference type="Pfam" id="PF25255">
    <property type="entry name" value="WHD_RNase_II"/>
    <property type="match status" value="1"/>
</dbReference>
<dbReference type="GO" id="GO:0003723">
    <property type="term" value="F:RNA binding"/>
    <property type="evidence" value="ECO:0007669"/>
    <property type="project" value="InterPro"/>
</dbReference>
<dbReference type="SUPFAM" id="SSF50249">
    <property type="entry name" value="Nucleic acid-binding proteins"/>
    <property type="match status" value="1"/>
</dbReference>